<feature type="domain" description="VTT" evidence="8">
    <location>
        <begin position="164"/>
        <end position="282"/>
    </location>
</feature>
<comment type="caution">
    <text evidence="9">The sequence shown here is derived from an EMBL/GenBank/DDBJ whole genome shotgun (WGS) entry which is preliminary data.</text>
</comment>
<keyword evidence="5 7" id="KW-0472">Membrane</keyword>
<keyword evidence="3 7" id="KW-0812">Transmembrane</keyword>
<evidence type="ECO:0000256" key="4">
    <source>
        <dbReference type="ARBA" id="ARBA00022989"/>
    </source>
</evidence>
<evidence type="ECO:0000256" key="5">
    <source>
        <dbReference type="ARBA" id="ARBA00023136"/>
    </source>
</evidence>
<proteinExistence type="predicted"/>
<comment type="subcellular location">
    <subcellularLocation>
        <location evidence="1">Cell membrane</location>
        <topology evidence="1">Multi-pass membrane protein</topology>
    </subcellularLocation>
</comment>
<feature type="transmembrane region" description="Helical" evidence="7">
    <location>
        <begin position="6"/>
        <end position="23"/>
    </location>
</feature>
<evidence type="ECO:0000259" key="8">
    <source>
        <dbReference type="Pfam" id="PF09335"/>
    </source>
</evidence>
<feature type="compositionally biased region" description="Gly residues" evidence="6">
    <location>
        <begin position="74"/>
        <end position="92"/>
    </location>
</feature>
<dbReference type="PANTHER" id="PTHR12677:SF51">
    <property type="entry name" value="TVP38_TMEM64 FAMILY MEMBRANE PROTEIN SLR0305"/>
    <property type="match status" value="1"/>
</dbReference>
<evidence type="ECO:0000256" key="6">
    <source>
        <dbReference type="SAM" id="MobiDB-lite"/>
    </source>
</evidence>
<keyword evidence="4 7" id="KW-1133">Transmembrane helix</keyword>
<protein>
    <recommendedName>
        <fullName evidence="8">VTT domain-containing protein</fullName>
    </recommendedName>
</protein>
<dbReference type="PANTHER" id="PTHR12677">
    <property type="entry name" value="GOLGI APPARATUS MEMBRANE PROTEIN TVP38-RELATED"/>
    <property type="match status" value="1"/>
</dbReference>
<evidence type="ECO:0000256" key="7">
    <source>
        <dbReference type="SAM" id="Phobius"/>
    </source>
</evidence>
<dbReference type="InterPro" id="IPR032816">
    <property type="entry name" value="VTT_dom"/>
</dbReference>
<evidence type="ECO:0000313" key="10">
    <source>
        <dbReference type="Proteomes" id="UP001281410"/>
    </source>
</evidence>
<dbReference type="Pfam" id="PF09335">
    <property type="entry name" value="VTT_dom"/>
    <property type="match status" value="1"/>
</dbReference>
<sequence>MTNRETSSSLGLVVVVIVVADVVRETSSLLGLVVIVIADVVIVIADVVKVFGNGGVELMMLGFALKIGKRQNKSGGGIHQTNQEGGGRGGGWRKPPPHTWLLSGPPPSDSDSFSSSSPAISFACISLPVETILKDFLLWIKQDLGPWGPLVLAFAYIPLSVLAVPASILTLGGGYLFGLPVGFIADSIGATLGATAAFLIGRTIGRSYVLSKLCDYPKFQAVAIAIHRSGFKIVFLLRLVPLLPFNMLNYLLSVTPIGVGQYMLASWLGMMPSTFALVYVGTTVKDLSDVTHGWDEISTTHWVFMALGFATSVVLIVCIAKVANASLDKALVENTDRGILVPTPTMLPIVVESALHLHKPLITKIDSIREDHENQLLV</sequence>
<dbReference type="Proteomes" id="UP001281410">
    <property type="component" value="Unassembled WGS sequence"/>
</dbReference>
<dbReference type="EMBL" id="JANJYJ010000008">
    <property type="protein sequence ID" value="KAK3193856.1"/>
    <property type="molecule type" value="Genomic_DNA"/>
</dbReference>
<evidence type="ECO:0000256" key="3">
    <source>
        <dbReference type="ARBA" id="ARBA00022692"/>
    </source>
</evidence>
<name>A0AAD9ZVH8_9ROSI</name>
<evidence type="ECO:0000256" key="2">
    <source>
        <dbReference type="ARBA" id="ARBA00022475"/>
    </source>
</evidence>
<keyword evidence="2" id="KW-1003">Cell membrane</keyword>
<dbReference type="GO" id="GO:0005886">
    <property type="term" value="C:plasma membrane"/>
    <property type="evidence" value="ECO:0007669"/>
    <property type="project" value="UniProtKB-SubCell"/>
</dbReference>
<gene>
    <name evidence="9" type="ORF">Dsin_025166</name>
</gene>
<reference evidence="9" key="1">
    <citation type="journal article" date="2023" name="Plant J.">
        <title>Genome sequences and population genomics provide insights into the demographic history, inbreeding, and mutation load of two 'living fossil' tree species of Dipteronia.</title>
        <authorList>
            <person name="Feng Y."/>
            <person name="Comes H.P."/>
            <person name="Chen J."/>
            <person name="Zhu S."/>
            <person name="Lu R."/>
            <person name="Zhang X."/>
            <person name="Li P."/>
            <person name="Qiu J."/>
            <person name="Olsen K.M."/>
            <person name="Qiu Y."/>
        </authorList>
    </citation>
    <scope>NUCLEOTIDE SEQUENCE</scope>
    <source>
        <strain evidence="9">NBL</strain>
    </source>
</reference>
<organism evidence="9 10">
    <name type="scientific">Dipteronia sinensis</name>
    <dbReference type="NCBI Taxonomy" id="43782"/>
    <lineage>
        <taxon>Eukaryota</taxon>
        <taxon>Viridiplantae</taxon>
        <taxon>Streptophyta</taxon>
        <taxon>Embryophyta</taxon>
        <taxon>Tracheophyta</taxon>
        <taxon>Spermatophyta</taxon>
        <taxon>Magnoliopsida</taxon>
        <taxon>eudicotyledons</taxon>
        <taxon>Gunneridae</taxon>
        <taxon>Pentapetalae</taxon>
        <taxon>rosids</taxon>
        <taxon>malvids</taxon>
        <taxon>Sapindales</taxon>
        <taxon>Sapindaceae</taxon>
        <taxon>Hippocastanoideae</taxon>
        <taxon>Acereae</taxon>
        <taxon>Dipteronia</taxon>
    </lineage>
</organism>
<feature type="transmembrane region" description="Helical" evidence="7">
    <location>
        <begin position="30"/>
        <end position="51"/>
    </location>
</feature>
<evidence type="ECO:0000313" key="9">
    <source>
        <dbReference type="EMBL" id="KAK3193856.1"/>
    </source>
</evidence>
<dbReference type="InterPro" id="IPR015414">
    <property type="entry name" value="TMEM64"/>
</dbReference>
<feature type="transmembrane region" description="Helical" evidence="7">
    <location>
        <begin position="302"/>
        <end position="323"/>
    </location>
</feature>
<keyword evidence="10" id="KW-1185">Reference proteome</keyword>
<dbReference type="AlphaFoldDB" id="A0AAD9ZVH8"/>
<feature type="transmembrane region" description="Helical" evidence="7">
    <location>
        <begin position="147"/>
        <end position="169"/>
    </location>
</feature>
<feature type="region of interest" description="Disordered" evidence="6">
    <location>
        <begin position="71"/>
        <end position="113"/>
    </location>
</feature>
<accession>A0AAD9ZVH8</accession>
<feature type="transmembrane region" description="Helical" evidence="7">
    <location>
        <begin position="175"/>
        <end position="200"/>
    </location>
</feature>
<evidence type="ECO:0000256" key="1">
    <source>
        <dbReference type="ARBA" id="ARBA00004651"/>
    </source>
</evidence>